<proteinExistence type="predicted"/>
<dbReference type="CDD" id="cd02972">
    <property type="entry name" value="DsbA_family"/>
    <property type="match status" value="1"/>
</dbReference>
<keyword evidence="2" id="KW-1133">Transmembrane helix</keyword>
<sequence>MSNSTKAERREAARAEALALQKKQQGRERTYRMVTLGLLGLLIVGLGVAIWLIIAESQKTGMEKADAIPAGVVDDTGIPVDDKGAAGALVEDAPRLDVYVDFMCPVCGQFEALNGADINALREEGDVALVVHPVAILDRASQGTEYSTRAASSVAWVADQAPEAFIAYHDLLFANQPAENSPGLSDEQLASFAEQAGVPADVADGIKDGSATDTFGDWVLAATDQATSDEALANPETGQFGTPTVMLDDERFADWGTAGELKTAIEDAAGASGDKPADEGSEDEPADEPAEK</sequence>
<feature type="compositionally biased region" description="Acidic residues" evidence="1">
    <location>
        <begin position="279"/>
        <end position="292"/>
    </location>
</feature>
<dbReference type="Pfam" id="PF13462">
    <property type="entry name" value="Thioredoxin_4"/>
    <property type="match status" value="1"/>
</dbReference>
<evidence type="ECO:0000313" key="5">
    <source>
        <dbReference type="Proteomes" id="UP001501094"/>
    </source>
</evidence>
<dbReference type="Proteomes" id="UP001501094">
    <property type="component" value="Unassembled WGS sequence"/>
</dbReference>
<keyword evidence="2" id="KW-0472">Membrane</keyword>
<name>A0ABP4ZJB0_9MICO</name>
<evidence type="ECO:0000259" key="3">
    <source>
        <dbReference type="Pfam" id="PF13462"/>
    </source>
</evidence>
<dbReference type="RefSeq" id="WP_344101495.1">
    <property type="nucleotide sequence ID" value="NZ_BAAANL010000003.1"/>
</dbReference>
<evidence type="ECO:0000256" key="1">
    <source>
        <dbReference type="SAM" id="MobiDB-lite"/>
    </source>
</evidence>
<organism evidence="4 5">
    <name type="scientific">Myceligenerans crystallogenes</name>
    <dbReference type="NCBI Taxonomy" id="316335"/>
    <lineage>
        <taxon>Bacteria</taxon>
        <taxon>Bacillati</taxon>
        <taxon>Actinomycetota</taxon>
        <taxon>Actinomycetes</taxon>
        <taxon>Micrococcales</taxon>
        <taxon>Promicromonosporaceae</taxon>
        <taxon>Myceligenerans</taxon>
    </lineage>
</organism>
<dbReference type="Gene3D" id="3.40.30.10">
    <property type="entry name" value="Glutaredoxin"/>
    <property type="match status" value="1"/>
</dbReference>
<reference evidence="5" key="1">
    <citation type="journal article" date="2019" name="Int. J. Syst. Evol. Microbiol.">
        <title>The Global Catalogue of Microorganisms (GCM) 10K type strain sequencing project: providing services to taxonomists for standard genome sequencing and annotation.</title>
        <authorList>
            <consortium name="The Broad Institute Genomics Platform"/>
            <consortium name="The Broad Institute Genome Sequencing Center for Infectious Disease"/>
            <person name="Wu L."/>
            <person name="Ma J."/>
        </authorList>
    </citation>
    <scope>NUCLEOTIDE SEQUENCE [LARGE SCALE GENOMIC DNA]</scope>
    <source>
        <strain evidence="5">JCM 14326</strain>
    </source>
</reference>
<gene>
    <name evidence="4" type="ORF">GCM10009751_16590</name>
</gene>
<evidence type="ECO:0000256" key="2">
    <source>
        <dbReference type="SAM" id="Phobius"/>
    </source>
</evidence>
<keyword evidence="2" id="KW-0812">Transmembrane</keyword>
<dbReference type="EMBL" id="BAAANL010000003">
    <property type="protein sequence ID" value="GAA1859819.1"/>
    <property type="molecule type" value="Genomic_DNA"/>
</dbReference>
<dbReference type="InterPro" id="IPR012336">
    <property type="entry name" value="Thioredoxin-like_fold"/>
</dbReference>
<dbReference type="InterPro" id="IPR036249">
    <property type="entry name" value="Thioredoxin-like_sf"/>
</dbReference>
<accession>A0ABP4ZJB0</accession>
<protein>
    <submittedName>
        <fullName evidence="4">Thioredoxin domain-containing protein</fullName>
    </submittedName>
</protein>
<dbReference type="SUPFAM" id="SSF52833">
    <property type="entry name" value="Thioredoxin-like"/>
    <property type="match status" value="1"/>
</dbReference>
<comment type="caution">
    <text evidence="4">The sequence shown here is derived from an EMBL/GenBank/DDBJ whole genome shotgun (WGS) entry which is preliminary data.</text>
</comment>
<feature type="transmembrane region" description="Helical" evidence="2">
    <location>
        <begin position="33"/>
        <end position="54"/>
    </location>
</feature>
<feature type="domain" description="Thioredoxin-like fold" evidence="3">
    <location>
        <begin position="92"/>
        <end position="267"/>
    </location>
</feature>
<evidence type="ECO:0000313" key="4">
    <source>
        <dbReference type="EMBL" id="GAA1859819.1"/>
    </source>
</evidence>
<keyword evidence="5" id="KW-1185">Reference proteome</keyword>
<feature type="region of interest" description="Disordered" evidence="1">
    <location>
        <begin position="259"/>
        <end position="292"/>
    </location>
</feature>